<dbReference type="AlphaFoldDB" id="A0AA42BMR3"/>
<evidence type="ECO:0000313" key="3">
    <source>
        <dbReference type="EMBL" id="MCP3428902.1"/>
    </source>
</evidence>
<protein>
    <recommendedName>
        <fullName evidence="5">PEGA domain-containing protein</fullName>
    </recommendedName>
</protein>
<proteinExistence type="predicted"/>
<sequence length="500" mass="55087">MSEQLAQQLLQRQKKMRMVAMGVLLSFVLIALGYTASIWWQQRLNVAPTMSPNLDSAMDTEQMQRSIEQLSLVGATDEQTRKLLQANLAQLDTDLQALEQNVGLQMFAAAELSDFRLALDQAYAAYGVMEYVKAGMLLEALAIELPDLVTRWETAYLGRHNQAQVAYNTALQLITDPTAQTQMTHAINMAQLLNTQTKALAPNFVAADALASDIAAFPEFRAARQNLAVAEAENNIEKQIQALQNLISINPNLSQEKADLARLQGEVRQAEFARLMAVALVAYDSGNTDSALQALNEADKTVPNSAAVSELRQQISTENMAKSQAKLLRQIQMTQQLDDWQTTALLAQKGVQQYPNNVSLQETLTLSNTVMETQNTLQKILAAPERLADENIRRYAKAQLQNAESLLALSATLAQQSQTLNAVLAEQTAPITITVRSDNRSSLSVQGVGKMGQVTQRTLNLAPGTYVFIAQRQGYQTKRQTVKVVPNIDIVVDLACDERI</sequence>
<keyword evidence="1" id="KW-0175">Coiled coil</keyword>
<dbReference type="Proteomes" id="UP001165413">
    <property type="component" value="Unassembled WGS sequence"/>
</dbReference>
<accession>A0AA42BMR3</accession>
<feature type="coiled-coil region" evidence="1">
    <location>
        <begin position="222"/>
        <end position="273"/>
    </location>
</feature>
<feature type="transmembrane region" description="Helical" evidence="2">
    <location>
        <begin position="21"/>
        <end position="40"/>
    </location>
</feature>
<evidence type="ECO:0008006" key="5">
    <source>
        <dbReference type="Google" id="ProtNLM"/>
    </source>
</evidence>
<gene>
    <name evidence="3" type="ORF">NLF92_08070</name>
</gene>
<keyword evidence="2" id="KW-0472">Membrane</keyword>
<name>A0AA42BMR3_9ALTE</name>
<keyword evidence="4" id="KW-1185">Reference proteome</keyword>
<evidence type="ECO:0000256" key="2">
    <source>
        <dbReference type="SAM" id="Phobius"/>
    </source>
</evidence>
<evidence type="ECO:0000256" key="1">
    <source>
        <dbReference type="SAM" id="Coils"/>
    </source>
</evidence>
<reference evidence="3" key="1">
    <citation type="submission" date="2022-07" db="EMBL/GenBank/DDBJ databases">
        <title>Characterization of the Novel Bacterium Alteromonas immobilis LMIT006 and Alteromonas gregis LMIT007.</title>
        <authorList>
            <person name="Lin X."/>
        </authorList>
    </citation>
    <scope>NUCLEOTIDE SEQUENCE</scope>
    <source>
        <strain evidence="3">LMIT007</strain>
    </source>
</reference>
<keyword evidence="2" id="KW-1133">Transmembrane helix</keyword>
<evidence type="ECO:0000313" key="4">
    <source>
        <dbReference type="Proteomes" id="UP001165413"/>
    </source>
</evidence>
<dbReference type="EMBL" id="JANATA010000012">
    <property type="protein sequence ID" value="MCP3428902.1"/>
    <property type="molecule type" value="Genomic_DNA"/>
</dbReference>
<keyword evidence="2" id="KW-0812">Transmembrane</keyword>
<organism evidence="3 4">
    <name type="scientific">Opacimonas viscosa</name>
    <dbReference type="NCBI Taxonomy" id="2961944"/>
    <lineage>
        <taxon>Bacteria</taxon>
        <taxon>Pseudomonadati</taxon>
        <taxon>Pseudomonadota</taxon>
        <taxon>Gammaproteobacteria</taxon>
        <taxon>Alteromonadales</taxon>
        <taxon>Alteromonadaceae</taxon>
        <taxon>Opacimonas</taxon>
    </lineage>
</organism>
<comment type="caution">
    <text evidence="3">The sequence shown here is derived from an EMBL/GenBank/DDBJ whole genome shotgun (WGS) entry which is preliminary data.</text>
</comment>
<dbReference type="RefSeq" id="WP_254100664.1">
    <property type="nucleotide sequence ID" value="NZ_JANATA010000012.1"/>
</dbReference>